<evidence type="ECO:0000256" key="1">
    <source>
        <dbReference type="ARBA" id="ARBA00001947"/>
    </source>
</evidence>
<feature type="domain" description="CMP/dCMP-type deaminase" evidence="8">
    <location>
        <begin position="9"/>
        <end position="152"/>
    </location>
</feature>
<feature type="binding site" evidence="7">
    <location>
        <position position="114"/>
    </location>
    <ligand>
        <name>Zn(2+)</name>
        <dbReference type="ChEBI" id="CHEBI:29105"/>
        <note>catalytic</note>
    </ligand>
</feature>
<name>A0A1F7H6C5_9BACT</name>
<evidence type="ECO:0000256" key="4">
    <source>
        <dbReference type="ARBA" id="ARBA00022801"/>
    </source>
</evidence>
<comment type="cofactor">
    <cofactor evidence="1 7">
        <name>Zn(2+)</name>
        <dbReference type="ChEBI" id="CHEBI:29105"/>
    </cofactor>
</comment>
<feature type="binding site" evidence="7">
    <location>
        <position position="117"/>
    </location>
    <ligand>
        <name>Zn(2+)</name>
        <dbReference type="ChEBI" id="CHEBI:29105"/>
        <note>catalytic</note>
    </ligand>
</feature>
<evidence type="ECO:0000313" key="10">
    <source>
        <dbReference type="Proteomes" id="UP000178597"/>
    </source>
</evidence>
<dbReference type="InterPro" id="IPR016473">
    <property type="entry name" value="dCMP_deaminase"/>
</dbReference>
<dbReference type="GO" id="GO:0006220">
    <property type="term" value="P:pyrimidine nucleotide metabolic process"/>
    <property type="evidence" value="ECO:0007669"/>
    <property type="project" value="InterPro"/>
</dbReference>
<dbReference type="CDD" id="cd01286">
    <property type="entry name" value="deoxycytidylate_deaminase"/>
    <property type="match status" value="1"/>
</dbReference>
<organism evidence="9 10">
    <name type="scientific">Candidatus Roizmanbacteria bacterium RIFCSPHIGHO2_02_FULL_39_9</name>
    <dbReference type="NCBI Taxonomy" id="1802040"/>
    <lineage>
        <taxon>Bacteria</taxon>
        <taxon>Candidatus Roizmaniibacteriota</taxon>
    </lineage>
</organism>
<evidence type="ECO:0000256" key="2">
    <source>
        <dbReference type="ARBA" id="ARBA00006576"/>
    </source>
</evidence>
<dbReference type="PANTHER" id="PTHR11086:SF18">
    <property type="entry name" value="DEOXYCYTIDYLATE DEAMINASE"/>
    <property type="match status" value="1"/>
</dbReference>
<dbReference type="Proteomes" id="UP000178597">
    <property type="component" value="Unassembled WGS sequence"/>
</dbReference>
<dbReference type="PROSITE" id="PS51747">
    <property type="entry name" value="CYT_DCMP_DEAMINASES_2"/>
    <property type="match status" value="1"/>
</dbReference>
<dbReference type="InterPro" id="IPR016192">
    <property type="entry name" value="APOBEC/CMP_deaminase_Zn-bd"/>
</dbReference>
<dbReference type="GO" id="GO:0008270">
    <property type="term" value="F:zinc ion binding"/>
    <property type="evidence" value="ECO:0007669"/>
    <property type="project" value="InterPro"/>
</dbReference>
<evidence type="ECO:0000259" key="8">
    <source>
        <dbReference type="PROSITE" id="PS51747"/>
    </source>
</evidence>
<accession>A0A1F7H6C5</accession>
<evidence type="ECO:0000256" key="7">
    <source>
        <dbReference type="PIRSR" id="PIRSR006019-2"/>
    </source>
</evidence>
<comment type="caution">
    <text evidence="9">The sequence shown here is derived from an EMBL/GenBank/DDBJ whole genome shotgun (WGS) entry which is preliminary data.</text>
</comment>
<evidence type="ECO:0000313" key="9">
    <source>
        <dbReference type="EMBL" id="OGK26950.1"/>
    </source>
</evidence>
<dbReference type="InterPro" id="IPR035105">
    <property type="entry name" value="Deoxycytidylate_deaminase_dom"/>
</dbReference>
<dbReference type="SUPFAM" id="SSF53927">
    <property type="entry name" value="Cytidine deaminase-like"/>
    <property type="match status" value="1"/>
</dbReference>
<sequence>MLANKNRPSWREYFLKLAEIVKGRSNCLRMSVGVVIVKDKHIISTGYNGTPAGITNCIDGGCKRCKQRHSGELKENERKDLCICIHAEQNALLQTAYHGISTKGAIMYSTTAPCLQCAKHIINAGITEVIFTDNHQDRLGIDLLQKAGIDIEKAR</sequence>
<dbReference type="EMBL" id="MFZP01000032">
    <property type="protein sequence ID" value="OGK26950.1"/>
    <property type="molecule type" value="Genomic_DNA"/>
</dbReference>
<dbReference type="Gene3D" id="3.40.140.10">
    <property type="entry name" value="Cytidine Deaminase, domain 2"/>
    <property type="match status" value="1"/>
</dbReference>
<dbReference type="STRING" id="1802040.A3C28_06375"/>
<keyword evidence="3 7" id="KW-0479">Metal-binding</keyword>
<keyword evidence="5 7" id="KW-0862">Zinc</keyword>
<comment type="similarity">
    <text evidence="2">Belongs to the cytidine and deoxycytidylate deaminase family.</text>
</comment>
<gene>
    <name evidence="9" type="ORF">A3C28_06375</name>
</gene>
<dbReference type="PANTHER" id="PTHR11086">
    <property type="entry name" value="DEOXYCYTIDYLATE DEAMINASE-RELATED"/>
    <property type="match status" value="1"/>
</dbReference>
<protein>
    <recommendedName>
        <fullName evidence="8">CMP/dCMP-type deaminase domain-containing protein</fullName>
    </recommendedName>
</protein>
<dbReference type="GO" id="GO:0005737">
    <property type="term" value="C:cytoplasm"/>
    <property type="evidence" value="ECO:0007669"/>
    <property type="project" value="TreeGrafter"/>
</dbReference>
<dbReference type="PROSITE" id="PS00903">
    <property type="entry name" value="CYT_DCMP_DEAMINASES_1"/>
    <property type="match status" value="1"/>
</dbReference>
<dbReference type="PIRSF" id="PIRSF006019">
    <property type="entry name" value="dCMP_deaminase"/>
    <property type="match status" value="1"/>
</dbReference>
<dbReference type="GO" id="GO:0004132">
    <property type="term" value="F:dCMP deaminase activity"/>
    <property type="evidence" value="ECO:0007669"/>
    <property type="project" value="InterPro"/>
</dbReference>
<evidence type="ECO:0000256" key="6">
    <source>
        <dbReference type="PIRSR" id="PIRSR006019-1"/>
    </source>
</evidence>
<evidence type="ECO:0000256" key="5">
    <source>
        <dbReference type="ARBA" id="ARBA00022833"/>
    </source>
</evidence>
<feature type="active site" description="Proton donor" evidence="6">
    <location>
        <position position="88"/>
    </location>
</feature>
<dbReference type="InterPro" id="IPR015517">
    <property type="entry name" value="dCMP_deaminase-rel"/>
</dbReference>
<dbReference type="Pfam" id="PF00383">
    <property type="entry name" value="dCMP_cyt_deam_1"/>
    <property type="match status" value="1"/>
</dbReference>
<dbReference type="InterPro" id="IPR002125">
    <property type="entry name" value="CMP_dCMP_dom"/>
</dbReference>
<feature type="binding site" evidence="7">
    <location>
        <position position="86"/>
    </location>
    <ligand>
        <name>Zn(2+)</name>
        <dbReference type="ChEBI" id="CHEBI:29105"/>
        <note>catalytic</note>
    </ligand>
</feature>
<dbReference type="InterPro" id="IPR016193">
    <property type="entry name" value="Cytidine_deaminase-like"/>
</dbReference>
<proteinExistence type="inferred from homology"/>
<reference evidence="9 10" key="1">
    <citation type="journal article" date="2016" name="Nat. Commun.">
        <title>Thousands of microbial genomes shed light on interconnected biogeochemical processes in an aquifer system.</title>
        <authorList>
            <person name="Anantharaman K."/>
            <person name="Brown C.T."/>
            <person name="Hug L.A."/>
            <person name="Sharon I."/>
            <person name="Castelle C.J."/>
            <person name="Probst A.J."/>
            <person name="Thomas B.C."/>
            <person name="Singh A."/>
            <person name="Wilkins M.J."/>
            <person name="Karaoz U."/>
            <person name="Brodie E.L."/>
            <person name="Williams K.H."/>
            <person name="Hubbard S.S."/>
            <person name="Banfield J.F."/>
        </authorList>
    </citation>
    <scope>NUCLEOTIDE SEQUENCE [LARGE SCALE GENOMIC DNA]</scope>
</reference>
<keyword evidence="4" id="KW-0378">Hydrolase</keyword>
<dbReference type="AlphaFoldDB" id="A0A1F7H6C5"/>
<evidence type="ECO:0000256" key="3">
    <source>
        <dbReference type="ARBA" id="ARBA00022723"/>
    </source>
</evidence>